<keyword evidence="3" id="KW-1185">Reference proteome</keyword>
<protein>
    <submittedName>
        <fullName evidence="2">Uncharacterized protein</fullName>
    </submittedName>
</protein>
<accession>A0AAV7QYG1</accession>
<gene>
    <name evidence="2" type="ORF">NDU88_011173</name>
</gene>
<dbReference type="Proteomes" id="UP001066276">
    <property type="component" value="Chromosome 6"/>
</dbReference>
<reference evidence="2" key="1">
    <citation type="journal article" date="2022" name="bioRxiv">
        <title>Sequencing and chromosome-scale assembly of the giantPleurodeles waltlgenome.</title>
        <authorList>
            <person name="Brown T."/>
            <person name="Elewa A."/>
            <person name="Iarovenko S."/>
            <person name="Subramanian E."/>
            <person name="Araus A.J."/>
            <person name="Petzold A."/>
            <person name="Susuki M."/>
            <person name="Suzuki K.-i.T."/>
            <person name="Hayashi T."/>
            <person name="Toyoda A."/>
            <person name="Oliveira C."/>
            <person name="Osipova E."/>
            <person name="Leigh N.D."/>
            <person name="Simon A."/>
            <person name="Yun M.H."/>
        </authorList>
    </citation>
    <scope>NUCLEOTIDE SEQUENCE</scope>
    <source>
        <strain evidence="2">20211129_DDA</strain>
        <tissue evidence="2">Liver</tissue>
    </source>
</reference>
<dbReference type="AlphaFoldDB" id="A0AAV7QYG1"/>
<sequence>PRIPLWRLHPGTLDDPEYDLDMSESLLGYFDTNWNTACMRGAEWGALKVVVRGASLSKTYGIRKKLEEELGMAEGQLSAMQSKVTGNEGGNETLA</sequence>
<dbReference type="EMBL" id="JANPWB010000010">
    <property type="protein sequence ID" value="KAJ1144879.1"/>
    <property type="molecule type" value="Genomic_DNA"/>
</dbReference>
<evidence type="ECO:0000256" key="1">
    <source>
        <dbReference type="SAM" id="MobiDB-lite"/>
    </source>
</evidence>
<organism evidence="2 3">
    <name type="scientific">Pleurodeles waltl</name>
    <name type="common">Iberian ribbed newt</name>
    <dbReference type="NCBI Taxonomy" id="8319"/>
    <lineage>
        <taxon>Eukaryota</taxon>
        <taxon>Metazoa</taxon>
        <taxon>Chordata</taxon>
        <taxon>Craniata</taxon>
        <taxon>Vertebrata</taxon>
        <taxon>Euteleostomi</taxon>
        <taxon>Amphibia</taxon>
        <taxon>Batrachia</taxon>
        <taxon>Caudata</taxon>
        <taxon>Salamandroidea</taxon>
        <taxon>Salamandridae</taxon>
        <taxon>Pleurodelinae</taxon>
        <taxon>Pleurodeles</taxon>
    </lineage>
</organism>
<evidence type="ECO:0000313" key="3">
    <source>
        <dbReference type="Proteomes" id="UP001066276"/>
    </source>
</evidence>
<comment type="caution">
    <text evidence="2">The sequence shown here is derived from an EMBL/GenBank/DDBJ whole genome shotgun (WGS) entry which is preliminary data.</text>
</comment>
<evidence type="ECO:0000313" key="2">
    <source>
        <dbReference type="EMBL" id="KAJ1144879.1"/>
    </source>
</evidence>
<feature type="non-terminal residue" evidence="2">
    <location>
        <position position="1"/>
    </location>
</feature>
<feature type="non-terminal residue" evidence="2">
    <location>
        <position position="95"/>
    </location>
</feature>
<name>A0AAV7QYG1_PLEWA</name>
<proteinExistence type="predicted"/>
<feature type="region of interest" description="Disordered" evidence="1">
    <location>
        <begin position="76"/>
        <end position="95"/>
    </location>
</feature>